<dbReference type="InterPro" id="IPR051446">
    <property type="entry name" value="HTH_trans_reg/aminotransferase"/>
</dbReference>
<keyword evidence="10" id="KW-1185">Reference proteome</keyword>
<dbReference type="KEGG" id="asoc:CB4_02241"/>
<dbReference type="InterPro" id="IPR000524">
    <property type="entry name" value="Tscrpt_reg_HTH_GntR"/>
</dbReference>
<dbReference type="PANTHER" id="PTHR46577">
    <property type="entry name" value="HTH-TYPE TRANSCRIPTIONAL REGULATORY PROTEIN GABR"/>
    <property type="match status" value="1"/>
</dbReference>
<dbReference type="InterPro" id="IPR015422">
    <property type="entry name" value="PyrdxlP-dep_Trfase_small"/>
</dbReference>
<dbReference type="InterPro" id="IPR036388">
    <property type="entry name" value="WH-like_DNA-bd_sf"/>
</dbReference>
<dbReference type="Pfam" id="PF00392">
    <property type="entry name" value="GntR"/>
    <property type="match status" value="1"/>
</dbReference>
<reference evidence="9 10" key="1">
    <citation type="submission" date="2015-12" db="EMBL/GenBank/DDBJ databases">
        <title>Genome sequence of Aneurinibacillus soli.</title>
        <authorList>
            <person name="Lee J.S."/>
            <person name="Lee K.C."/>
            <person name="Kim K.K."/>
            <person name="Lee B.W."/>
        </authorList>
    </citation>
    <scope>NUCLEOTIDE SEQUENCE [LARGE SCALE GENOMIC DNA]</scope>
    <source>
        <strain evidence="9 10">CB4</strain>
    </source>
</reference>
<dbReference type="PRINTS" id="PR00035">
    <property type="entry name" value="HTHGNTR"/>
</dbReference>
<keyword evidence="3" id="KW-0032">Aminotransferase</keyword>
<comment type="cofactor">
    <cofactor evidence="1">
        <name>pyridoxal 5'-phosphate</name>
        <dbReference type="ChEBI" id="CHEBI:597326"/>
    </cofactor>
</comment>
<dbReference type="Gene3D" id="3.90.1150.10">
    <property type="entry name" value="Aspartate Aminotransferase, domain 1"/>
    <property type="match status" value="1"/>
</dbReference>
<dbReference type="GO" id="GO:0003700">
    <property type="term" value="F:DNA-binding transcription factor activity"/>
    <property type="evidence" value="ECO:0007669"/>
    <property type="project" value="InterPro"/>
</dbReference>
<accession>A0A0U5C798</accession>
<dbReference type="GO" id="GO:0008483">
    <property type="term" value="F:transaminase activity"/>
    <property type="evidence" value="ECO:0007669"/>
    <property type="project" value="UniProtKB-KW"/>
</dbReference>
<dbReference type="EMBL" id="AP017312">
    <property type="protein sequence ID" value="BAU28067.1"/>
    <property type="molecule type" value="Genomic_DNA"/>
</dbReference>
<dbReference type="SUPFAM" id="SSF46785">
    <property type="entry name" value="Winged helix' DNA-binding domain"/>
    <property type="match status" value="1"/>
</dbReference>
<dbReference type="SMART" id="SM00345">
    <property type="entry name" value="HTH_GNTR"/>
    <property type="match status" value="1"/>
</dbReference>
<dbReference type="AlphaFoldDB" id="A0A0U5C798"/>
<dbReference type="Pfam" id="PF00155">
    <property type="entry name" value="Aminotran_1_2"/>
    <property type="match status" value="1"/>
</dbReference>
<evidence type="ECO:0000256" key="4">
    <source>
        <dbReference type="ARBA" id="ARBA00022679"/>
    </source>
</evidence>
<evidence type="ECO:0000313" key="10">
    <source>
        <dbReference type="Proteomes" id="UP000217696"/>
    </source>
</evidence>
<evidence type="ECO:0000256" key="5">
    <source>
        <dbReference type="ARBA" id="ARBA00022898"/>
    </source>
</evidence>
<comment type="similarity">
    <text evidence="2">In the C-terminal section; belongs to the class-I pyridoxal-phosphate-dependent aminotransferase family.</text>
</comment>
<dbReference type="PROSITE" id="PS50949">
    <property type="entry name" value="HTH_GNTR"/>
    <property type="match status" value="1"/>
</dbReference>
<evidence type="ECO:0000256" key="6">
    <source>
        <dbReference type="ARBA" id="ARBA00023015"/>
    </source>
</evidence>
<dbReference type="InterPro" id="IPR004839">
    <property type="entry name" value="Aminotransferase_I/II_large"/>
</dbReference>
<evidence type="ECO:0000256" key="3">
    <source>
        <dbReference type="ARBA" id="ARBA00022576"/>
    </source>
</evidence>
<dbReference type="SUPFAM" id="SSF53383">
    <property type="entry name" value="PLP-dependent transferases"/>
    <property type="match status" value="1"/>
</dbReference>
<keyword evidence="6" id="KW-0805">Transcription regulation</keyword>
<dbReference type="Gene3D" id="1.10.10.10">
    <property type="entry name" value="Winged helix-like DNA-binding domain superfamily/Winged helix DNA-binding domain"/>
    <property type="match status" value="1"/>
</dbReference>
<organism evidence="9 10">
    <name type="scientific">Aneurinibacillus soli</name>
    <dbReference type="NCBI Taxonomy" id="1500254"/>
    <lineage>
        <taxon>Bacteria</taxon>
        <taxon>Bacillati</taxon>
        <taxon>Bacillota</taxon>
        <taxon>Bacilli</taxon>
        <taxon>Bacillales</taxon>
        <taxon>Paenibacillaceae</taxon>
        <taxon>Aneurinibacillus group</taxon>
        <taxon>Aneurinibacillus</taxon>
    </lineage>
</organism>
<gene>
    <name evidence="9" type="primary">norG</name>
    <name evidence="9" type="ORF">CB4_02241</name>
</gene>
<proteinExistence type="inferred from homology"/>
<protein>
    <submittedName>
        <fullName evidence="9">HTH-type transcriptional regulator NorG</fullName>
    </submittedName>
</protein>
<evidence type="ECO:0000256" key="2">
    <source>
        <dbReference type="ARBA" id="ARBA00005384"/>
    </source>
</evidence>
<evidence type="ECO:0000313" key="9">
    <source>
        <dbReference type="EMBL" id="BAU28067.1"/>
    </source>
</evidence>
<dbReference type="OrthoDB" id="9802601at2"/>
<dbReference type="InterPro" id="IPR015424">
    <property type="entry name" value="PyrdxlP-dep_Trfase"/>
</dbReference>
<dbReference type="RefSeq" id="WP_096465855.1">
    <property type="nucleotide sequence ID" value="NZ_AP017312.1"/>
</dbReference>
<dbReference type="GO" id="GO:0003677">
    <property type="term" value="F:DNA binding"/>
    <property type="evidence" value="ECO:0007669"/>
    <property type="project" value="UniProtKB-KW"/>
</dbReference>
<dbReference type="Gene3D" id="3.40.640.10">
    <property type="entry name" value="Type I PLP-dependent aspartate aminotransferase-like (Major domain)"/>
    <property type="match status" value="1"/>
</dbReference>
<name>A0A0U5C798_9BACL</name>
<sequence length="477" mass="53866">MEWKLDRSSHKPMYRQIIEHMEYRISNGEYPPGSLLPSERVLAKELEVNRSTIVTAYEEMRASGLVTSKKGSGTRVSLFGQETEYNQLPDWDQYVIGGSLLPNAPLMRRIFKEARNEKVIDLATGELSPDLFPRAQVEERMRAASFTFQSGYEHQQGNLQLRETIASQLKRDRDIDTASSSVLITSGAQQALYLVIQCLLKPGDTVLIEDPSYCYSLPLFKSMGIKTCLLKADKHGINPDDIVAFHQKNKIRMIFLNPTFQNPTGVSLHPKRRKKLLEIAVEYGIPIIEDDPYTLTAFDTQAPPTLKSMDDYGVVLYISSLSKIVSSGLRIGWIVGPQPVISRLADVKQQIDFGHSIFSQWMANEVLTSPNFDEHIQALGSTLRRRRDAMIQALSDYLPNEVEFLVPKGGIHLWCRVKKRVSEWKLLEQAIDHGMIFMPGSALGSSEGYVRFTFGRTDETNIEEGIARFASALLFSK</sequence>
<evidence type="ECO:0000256" key="8">
    <source>
        <dbReference type="ARBA" id="ARBA00023163"/>
    </source>
</evidence>
<keyword evidence="4" id="KW-0808">Transferase</keyword>
<dbReference type="Proteomes" id="UP000217696">
    <property type="component" value="Chromosome"/>
</dbReference>
<evidence type="ECO:0000256" key="7">
    <source>
        <dbReference type="ARBA" id="ARBA00023125"/>
    </source>
</evidence>
<dbReference type="GO" id="GO:0030170">
    <property type="term" value="F:pyridoxal phosphate binding"/>
    <property type="evidence" value="ECO:0007669"/>
    <property type="project" value="InterPro"/>
</dbReference>
<evidence type="ECO:0000256" key="1">
    <source>
        <dbReference type="ARBA" id="ARBA00001933"/>
    </source>
</evidence>
<dbReference type="PANTHER" id="PTHR46577:SF2">
    <property type="entry name" value="TRANSCRIPTIONAL REGULATORY PROTEIN"/>
    <property type="match status" value="1"/>
</dbReference>
<dbReference type="CDD" id="cd00609">
    <property type="entry name" value="AAT_like"/>
    <property type="match status" value="1"/>
</dbReference>
<dbReference type="CDD" id="cd07377">
    <property type="entry name" value="WHTH_GntR"/>
    <property type="match status" value="1"/>
</dbReference>
<keyword evidence="5" id="KW-0663">Pyridoxal phosphate</keyword>
<keyword evidence="7" id="KW-0238">DNA-binding</keyword>
<dbReference type="FunFam" id="3.40.640.10:FF:000023">
    <property type="entry name" value="Transcriptional regulator, GntR family"/>
    <property type="match status" value="1"/>
</dbReference>
<dbReference type="InterPro" id="IPR036390">
    <property type="entry name" value="WH_DNA-bd_sf"/>
</dbReference>
<keyword evidence="8" id="KW-0804">Transcription</keyword>
<dbReference type="InterPro" id="IPR015421">
    <property type="entry name" value="PyrdxlP-dep_Trfase_major"/>
</dbReference>